<feature type="domain" description="DUF4232" evidence="1">
    <location>
        <begin position="38"/>
        <end position="174"/>
    </location>
</feature>
<accession>A0A1C6VL92</accession>
<evidence type="ECO:0000313" key="3">
    <source>
        <dbReference type="Proteomes" id="UP000199696"/>
    </source>
</evidence>
<sequence>MARLGVLAGTVVLAGCTSAPTPTPEPSPTAVTPSAPTCSPEGIRITALEVEAAMGLRAMGVELVNCGTGPYALEGHPVPRLWNADRDPLTVQVIPGARSITSGFDQPPRPIELRPGERATAALLWRNLVTDSSVVASDGAYLEISPVAGRPAVPVDLDGPIDLGNTGQLGVSAWKQAD</sequence>
<dbReference type="STRING" id="227316.GA0070604_5889"/>
<name>A0A1C6VL92_9ACTN</name>
<evidence type="ECO:0000313" key="2">
    <source>
        <dbReference type="EMBL" id="SCL67108.1"/>
    </source>
</evidence>
<proteinExistence type="predicted"/>
<evidence type="ECO:0000259" key="1">
    <source>
        <dbReference type="Pfam" id="PF14016"/>
    </source>
</evidence>
<dbReference type="Pfam" id="PF14016">
    <property type="entry name" value="DUF4232"/>
    <property type="match status" value="1"/>
</dbReference>
<reference evidence="3" key="1">
    <citation type="submission" date="2016-06" db="EMBL/GenBank/DDBJ databases">
        <authorList>
            <person name="Varghese N."/>
            <person name="Submissions Spin"/>
        </authorList>
    </citation>
    <scope>NUCLEOTIDE SEQUENCE [LARGE SCALE GENOMIC DNA]</scope>
    <source>
        <strain evidence="3">DSM 44814</strain>
    </source>
</reference>
<dbReference type="AlphaFoldDB" id="A0A1C6VL92"/>
<dbReference type="InterPro" id="IPR025326">
    <property type="entry name" value="DUF4232"/>
</dbReference>
<organism evidence="2 3">
    <name type="scientific">Micromonospora eburnea</name>
    <dbReference type="NCBI Taxonomy" id="227316"/>
    <lineage>
        <taxon>Bacteria</taxon>
        <taxon>Bacillati</taxon>
        <taxon>Actinomycetota</taxon>
        <taxon>Actinomycetes</taxon>
        <taxon>Micromonosporales</taxon>
        <taxon>Micromonosporaceae</taxon>
        <taxon>Micromonospora</taxon>
    </lineage>
</organism>
<dbReference type="Proteomes" id="UP000199696">
    <property type="component" value="Unassembled WGS sequence"/>
</dbReference>
<keyword evidence="3" id="KW-1185">Reference proteome</keyword>
<protein>
    <recommendedName>
        <fullName evidence="1">DUF4232 domain-containing protein</fullName>
    </recommendedName>
</protein>
<dbReference type="EMBL" id="FMHY01000002">
    <property type="protein sequence ID" value="SCL67108.1"/>
    <property type="molecule type" value="Genomic_DNA"/>
</dbReference>
<dbReference type="PROSITE" id="PS51257">
    <property type="entry name" value="PROKAR_LIPOPROTEIN"/>
    <property type="match status" value="1"/>
</dbReference>
<gene>
    <name evidence="2" type="ORF">GA0070604_5889</name>
</gene>